<feature type="compositionally biased region" description="Low complexity" evidence="1">
    <location>
        <begin position="72"/>
        <end position="82"/>
    </location>
</feature>
<name>A0A0F9EKZ4_9ZZZZ</name>
<sequence length="196" mass="21569">MTKDDVESLIRRPYAILAAILISGFAGATMVASAEIAPDPTPTWTPTPDPSPTNTTIPTPTNTPTPTPTNTPTPTATPTLTPTTPPKYPLPYPDWAVEDYGPPWTVNCENENLNDGYKQGAWARDFCTPGFITREGQWYEPPPDFYGVMSSYAQNVMENQVRYRKLPEGTRGVALMSCENIGKKVWLRPPGHGWEG</sequence>
<reference evidence="2" key="1">
    <citation type="journal article" date="2015" name="Nature">
        <title>Complex archaea that bridge the gap between prokaryotes and eukaryotes.</title>
        <authorList>
            <person name="Spang A."/>
            <person name="Saw J.H."/>
            <person name="Jorgensen S.L."/>
            <person name="Zaremba-Niedzwiedzka K."/>
            <person name="Martijn J."/>
            <person name="Lind A.E."/>
            <person name="van Eijk R."/>
            <person name="Schleper C."/>
            <person name="Guy L."/>
            <person name="Ettema T.J."/>
        </authorList>
    </citation>
    <scope>NUCLEOTIDE SEQUENCE</scope>
</reference>
<feature type="compositionally biased region" description="Pro residues" evidence="1">
    <location>
        <begin position="61"/>
        <end position="71"/>
    </location>
</feature>
<evidence type="ECO:0000313" key="2">
    <source>
        <dbReference type="EMBL" id="KKL66946.1"/>
    </source>
</evidence>
<gene>
    <name evidence="2" type="ORF">LCGC14_2139870</name>
</gene>
<dbReference type="AlphaFoldDB" id="A0A0F9EKZ4"/>
<feature type="region of interest" description="Disordered" evidence="1">
    <location>
        <begin position="37"/>
        <end position="86"/>
    </location>
</feature>
<protein>
    <submittedName>
        <fullName evidence="2">Uncharacterized protein</fullName>
    </submittedName>
</protein>
<proteinExistence type="predicted"/>
<accession>A0A0F9EKZ4</accession>
<dbReference type="EMBL" id="LAZR01027039">
    <property type="protein sequence ID" value="KKL66946.1"/>
    <property type="molecule type" value="Genomic_DNA"/>
</dbReference>
<feature type="compositionally biased region" description="Pro residues" evidence="1">
    <location>
        <begin position="39"/>
        <end position="51"/>
    </location>
</feature>
<organism evidence="2">
    <name type="scientific">marine sediment metagenome</name>
    <dbReference type="NCBI Taxonomy" id="412755"/>
    <lineage>
        <taxon>unclassified sequences</taxon>
        <taxon>metagenomes</taxon>
        <taxon>ecological metagenomes</taxon>
    </lineage>
</organism>
<comment type="caution">
    <text evidence="2">The sequence shown here is derived from an EMBL/GenBank/DDBJ whole genome shotgun (WGS) entry which is preliminary data.</text>
</comment>
<evidence type="ECO:0000256" key="1">
    <source>
        <dbReference type="SAM" id="MobiDB-lite"/>
    </source>
</evidence>
<feature type="non-terminal residue" evidence="2">
    <location>
        <position position="196"/>
    </location>
</feature>